<feature type="active site" description="Phosphoserine intermediate" evidence="10 11">
    <location>
        <position position="75"/>
    </location>
</feature>
<feature type="binding site" evidence="10 13">
    <location>
        <position position="475"/>
    </location>
    <ligand>
        <name>Mn(2+)</name>
        <dbReference type="ChEBI" id="CHEBI:29035"/>
        <label>1</label>
    </ligand>
</feature>
<reference evidence="16 17" key="1">
    <citation type="submission" date="2015-09" db="EMBL/GenBank/DDBJ databases">
        <title>Draft genome sequence of Hydrogenibacillus schlegelii DSM 2000.</title>
        <authorList>
            <person name="Hemp J."/>
        </authorList>
    </citation>
    <scope>NUCLEOTIDE SEQUENCE [LARGE SCALE GENOMIC DNA]</scope>
    <source>
        <strain evidence="16 17">MA 48</strain>
    </source>
</reference>
<evidence type="ECO:0000256" key="6">
    <source>
        <dbReference type="ARBA" id="ARBA00023152"/>
    </source>
</evidence>
<dbReference type="InterPro" id="IPR006124">
    <property type="entry name" value="Metalloenzyme"/>
</dbReference>
<evidence type="ECO:0000256" key="12">
    <source>
        <dbReference type="PIRSR" id="PIRSR001492-2"/>
    </source>
</evidence>
<evidence type="ECO:0000256" key="9">
    <source>
        <dbReference type="ARBA" id="ARBA00071648"/>
    </source>
</evidence>
<evidence type="ECO:0000256" key="4">
    <source>
        <dbReference type="ARBA" id="ARBA00012026"/>
    </source>
</evidence>
<evidence type="ECO:0000256" key="3">
    <source>
        <dbReference type="ARBA" id="ARBA00008819"/>
    </source>
</evidence>
<comment type="subunit">
    <text evidence="10">Monomer.</text>
</comment>
<keyword evidence="6 10" id="KW-0324">Glycolysis</keyword>
<name>A0A132N949_HYDSH</name>
<dbReference type="Pfam" id="PF06415">
    <property type="entry name" value="iPGM_N"/>
    <property type="match status" value="1"/>
</dbReference>
<dbReference type="GO" id="GO:0004619">
    <property type="term" value="F:phosphoglycerate mutase activity"/>
    <property type="evidence" value="ECO:0007669"/>
    <property type="project" value="UniProtKB-UniRule"/>
</dbReference>
<dbReference type="InterPro" id="IPR005995">
    <property type="entry name" value="Pgm_bpd_ind"/>
</dbReference>
<keyword evidence="8 10" id="KW-0413">Isomerase</keyword>
<dbReference type="Gene3D" id="3.40.720.10">
    <property type="entry name" value="Alkaline Phosphatase, subunit A"/>
    <property type="match status" value="1"/>
</dbReference>
<feature type="binding site" evidence="10 12">
    <location>
        <position position="205"/>
    </location>
    <ligand>
        <name>substrate</name>
    </ligand>
</feature>
<feature type="binding site" evidence="10 13">
    <location>
        <position position="75"/>
    </location>
    <ligand>
        <name>Mn(2+)</name>
        <dbReference type="ChEBI" id="CHEBI:29035"/>
        <label>2</label>
    </ligand>
</feature>
<feature type="domain" description="BPG-independent PGAM N-terminal" evidence="15">
    <location>
        <begin position="95"/>
        <end position="313"/>
    </location>
</feature>
<dbReference type="GO" id="GO:0006096">
    <property type="term" value="P:glycolytic process"/>
    <property type="evidence" value="ECO:0007669"/>
    <property type="project" value="UniProtKB-UniRule"/>
</dbReference>
<dbReference type="STRING" id="1484.SA87_02615"/>
<dbReference type="InterPro" id="IPR036646">
    <property type="entry name" value="PGAM_B_sf"/>
</dbReference>
<evidence type="ECO:0000313" key="17">
    <source>
        <dbReference type="Proteomes" id="UP000243024"/>
    </source>
</evidence>
<proteinExistence type="inferred from homology"/>
<comment type="similarity">
    <text evidence="3 10">Belongs to the BPG-independent phosphoglycerate mutase family.</text>
</comment>
<dbReference type="PANTHER" id="PTHR31637">
    <property type="entry name" value="2,3-BISPHOSPHOGLYCERATE-INDEPENDENT PHOSPHOGLYCERATE MUTASE"/>
    <property type="match status" value="1"/>
</dbReference>
<dbReference type="AlphaFoldDB" id="A0A132N949"/>
<feature type="binding site" evidence="10 12">
    <location>
        <position position="199"/>
    </location>
    <ligand>
        <name>substrate</name>
    </ligand>
</feature>
<dbReference type="FunFam" id="3.40.1450.10:FF:000001">
    <property type="entry name" value="2,3-bisphosphoglycerate-independent phosphoglycerate mutase"/>
    <property type="match status" value="1"/>
</dbReference>
<dbReference type="GO" id="GO:0005829">
    <property type="term" value="C:cytosol"/>
    <property type="evidence" value="ECO:0007669"/>
    <property type="project" value="TreeGrafter"/>
</dbReference>
<dbReference type="CDD" id="cd16010">
    <property type="entry name" value="iPGM"/>
    <property type="match status" value="1"/>
</dbReference>
<gene>
    <name evidence="10" type="primary">gpmI</name>
    <name evidence="16" type="ORF">SA87_02615</name>
</gene>
<evidence type="ECO:0000259" key="15">
    <source>
        <dbReference type="Pfam" id="PF06415"/>
    </source>
</evidence>
<dbReference type="OrthoDB" id="9800863at2"/>
<dbReference type="EC" id="5.4.2.12" evidence="4 10"/>
<comment type="cofactor">
    <cofactor evidence="10">
        <name>Mn(2+)</name>
        <dbReference type="ChEBI" id="CHEBI:29035"/>
    </cofactor>
    <text evidence="10">Binds 2 manganese ions per subunit.</text>
</comment>
<evidence type="ECO:0000256" key="8">
    <source>
        <dbReference type="ARBA" id="ARBA00023235"/>
    </source>
</evidence>
<evidence type="ECO:0000313" key="16">
    <source>
        <dbReference type="EMBL" id="OAR03548.1"/>
    </source>
</evidence>
<evidence type="ECO:0000256" key="10">
    <source>
        <dbReference type="HAMAP-Rule" id="MF_01038"/>
    </source>
</evidence>
<dbReference type="Gene3D" id="3.40.1450.10">
    <property type="entry name" value="BPG-independent phosphoglycerate mutase, domain B"/>
    <property type="match status" value="1"/>
</dbReference>
<dbReference type="HAMAP" id="MF_01038">
    <property type="entry name" value="GpmI"/>
    <property type="match status" value="1"/>
</dbReference>
<dbReference type="Proteomes" id="UP000243024">
    <property type="component" value="Unassembled WGS sequence"/>
</dbReference>
<evidence type="ECO:0000256" key="5">
    <source>
        <dbReference type="ARBA" id="ARBA00022723"/>
    </source>
</evidence>
<feature type="domain" description="Metalloenzyme" evidence="14">
    <location>
        <begin position="17"/>
        <end position="511"/>
    </location>
</feature>
<keyword evidence="5 10" id="KW-0479">Metal-binding</keyword>
<dbReference type="InterPro" id="IPR017850">
    <property type="entry name" value="Alkaline_phosphatase_core_sf"/>
</dbReference>
<dbReference type="InterPro" id="IPR011258">
    <property type="entry name" value="BPG-indep_PGM_N"/>
</dbReference>
<comment type="function">
    <text evidence="10">Catalyzes the interconversion of 2-phosphoglycerate and 3-phosphoglycerate.</text>
</comment>
<dbReference type="UniPathway" id="UPA00109">
    <property type="reaction ID" value="UER00186"/>
</dbReference>
<protein>
    <recommendedName>
        <fullName evidence="9 10">2,3-bisphosphoglycerate-independent phosphoglycerate mutase</fullName>
        <shortName evidence="10">BPG-independent PGAM</shortName>
        <shortName evidence="10">Phosphoglyceromutase</shortName>
        <shortName evidence="10">iPGM</shortName>
        <ecNumber evidence="4 10">5.4.2.12</ecNumber>
    </recommendedName>
</protein>
<dbReference type="SUPFAM" id="SSF53649">
    <property type="entry name" value="Alkaline phosphatase-like"/>
    <property type="match status" value="1"/>
</dbReference>
<organism evidence="16 17">
    <name type="scientific">Hydrogenibacillus schlegelii</name>
    <name type="common">Bacillus schlegelii</name>
    <dbReference type="NCBI Taxonomy" id="1484"/>
    <lineage>
        <taxon>Bacteria</taxon>
        <taxon>Bacillati</taxon>
        <taxon>Bacillota</taxon>
        <taxon>Bacilli</taxon>
        <taxon>Bacillales</taxon>
        <taxon>Bacillales Family X. Incertae Sedis</taxon>
        <taxon>Hydrogenibacillus</taxon>
    </lineage>
</organism>
<comment type="catalytic activity">
    <reaction evidence="1 10">
        <text>(2R)-2-phosphoglycerate = (2R)-3-phosphoglycerate</text>
        <dbReference type="Rhea" id="RHEA:15901"/>
        <dbReference type="ChEBI" id="CHEBI:58272"/>
        <dbReference type="ChEBI" id="CHEBI:58289"/>
        <dbReference type="EC" id="5.4.2.12"/>
    </reaction>
</comment>
<feature type="binding site" evidence="10 13">
    <location>
        <position position="457"/>
    </location>
    <ligand>
        <name>Mn(2+)</name>
        <dbReference type="ChEBI" id="CHEBI:29035"/>
        <label>2</label>
    </ligand>
</feature>
<keyword evidence="7 10" id="KW-0464">Manganese</keyword>
<evidence type="ECO:0000256" key="7">
    <source>
        <dbReference type="ARBA" id="ARBA00023211"/>
    </source>
</evidence>
<comment type="caution">
    <text evidence="16">The sequence shown here is derived from an EMBL/GenBank/DDBJ whole genome shotgun (WGS) entry which is preliminary data.</text>
</comment>
<feature type="binding site" evidence="10 12">
    <location>
        <position position="349"/>
    </location>
    <ligand>
        <name>substrate</name>
    </ligand>
</feature>
<dbReference type="NCBIfam" id="TIGR01307">
    <property type="entry name" value="pgm_bpd_ind"/>
    <property type="match status" value="1"/>
</dbReference>
<evidence type="ECO:0000256" key="13">
    <source>
        <dbReference type="PIRSR" id="PIRSR001492-3"/>
    </source>
</evidence>
<accession>A0A132N949</accession>
<evidence type="ECO:0000259" key="14">
    <source>
        <dbReference type="Pfam" id="PF01676"/>
    </source>
</evidence>
<feature type="binding site" evidence="10 12">
    <location>
        <begin position="167"/>
        <end position="168"/>
    </location>
    <ligand>
        <name>substrate</name>
    </ligand>
</feature>
<evidence type="ECO:0000256" key="11">
    <source>
        <dbReference type="PIRSR" id="PIRSR001492-1"/>
    </source>
</evidence>
<feature type="binding site" evidence="10 13">
    <location>
        <position position="25"/>
    </location>
    <ligand>
        <name>Mn(2+)</name>
        <dbReference type="ChEBI" id="CHEBI:29035"/>
        <label>2</label>
    </ligand>
</feature>
<keyword evidence="17" id="KW-1185">Reference proteome</keyword>
<dbReference type="PANTHER" id="PTHR31637:SF0">
    <property type="entry name" value="2,3-BISPHOSPHOGLYCERATE-INDEPENDENT PHOSPHOGLYCERATE MUTASE"/>
    <property type="match status" value="1"/>
</dbReference>
<dbReference type="EMBL" id="JXBB01000055">
    <property type="protein sequence ID" value="OAR03548.1"/>
    <property type="molecule type" value="Genomic_DNA"/>
</dbReference>
<dbReference type="SUPFAM" id="SSF64158">
    <property type="entry name" value="2,3-Bisphosphoglycerate-independent phosphoglycerate mutase, substrate-binding domain"/>
    <property type="match status" value="1"/>
</dbReference>
<feature type="binding site" evidence="10 13">
    <location>
        <position position="416"/>
    </location>
    <ligand>
        <name>Mn(2+)</name>
        <dbReference type="ChEBI" id="CHEBI:29035"/>
        <label>1</label>
    </ligand>
</feature>
<feature type="binding site" evidence="10 13">
    <location>
        <position position="458"/>
    </location>
    <ligand>
        <name>Mn(2+)</name>
        <dbReference type="ChEBI" id="CHEBI:29035"/>
        <label>2</label>
    </ligand>
</feature>
<dbReference type="Pfam" id="PF01676">
    <property type="entry name" value="Metalloenzyme"/>
    <property type="match status" value="1"/>
</dbReference>
<evidence type="ECO:0000256" key="1">
    <source>
        <dbReference type="ARBA" id="ARBA00000370"/>
    </source>
</evidence>
<feature type="binding site" evidence="10 12">
    <location>
        <position position="137"/>
    </location>
    <ligand>
        <name>substrate</name>
    </ligand>
</feature>
<comment type="pathway">
    <text evidence="2 10">Carbohydrate degradation; glycolysis; pyruvate from D-glyceraldehyde 3-phosphate: step 3/5.</text>
</comment>
<dbReference type="PIRSF" id="PIRSF001492">
    <property type="entry name" value="IPGAM"/>
    <property type="match status" value="1"/>
</dbReference>
<evidence type="ECO:0000256" key="2">
    <source>
        <dbReference type="ARBA" id="ARBA00004798"/>
    </source>
</evidence>
<feature type="binding site" evidence="10 12">
    <location>
        <begin position="274"/>
        <end position="277"/>
    </location>
    <ligand>
        <name>substrate</name>
    </ligand>
</feature>
<sequence>MLRAEGGISVAEHRRPKPLALIILDGFALREERHGNAVAQARKPNFDRYWATYPHTTLQASGEAVGLPPGQMGNSEVGHLNIGAGRIVYQDLTRIDRAIEGGSFFDNPALLAAVRHVQAAPERTLHIAGLVSDGGVHSHLRHLLALLELARRHGLRRVAVHAFLDGRDTPPASAIGYLEAVGAAMRRLGVGRIATVAGRYYAMDRDRRWERTEKAYRAMVDGIGETADDPIEAVRRSYERGVTDEFVVPTVIVEAGRPVAPIRDDDAVVVFNFRPDRVIQLSQALGNADFAGFDRGPSRPAALLLVTMTRYSEDVAAEVAFPPEMPADTFGEVISRAGLSQLRIAETEKYPHVTYFFSGGREEPFPGERRVLIPSPKVPTYDLKPEMSAYEVTDALLAELRTDPPDVIVLNFANPDMVGHSGKLEPTIRAVEAVDDNLGRVVEAVLALGGVAVITADHGNADEVLDAEGRPVTQHTTNPVPFIVTRFDVRLRDGGILADIAPTMLELLGLPQPAAMTGRSLLRAPVEAAP</sequence>
<dbReference type="GO" id="GO:0006007">
    <property type="term" value="P:glucose catabolic process"/>
    <property type="evidence" value="ECO:0007669"/>
    <property type="project" value="InterPro"/>
</dbReference>
<dbReference type="GO" id="GO:0030145">
    <property type="term" value="F:manganese ion binding"/>
    <property type="evidence" value="ECO:0007669"/>
    <property type="project" value="UniProtKB-UniRule"/>
</dbReference>
<feature type="binding site" evidence="10 13">
    <location>
        <position position="420"/>
    </location>
    <ligand>
        <name>Mn(2+)</name>
        <dbReference type="ChEBI" id="CHEBI:29035"/>
        <label>1</label>
    </ligand>
</feature>